<evidence type="ECO:0000256" key="2">
    <source>
        <dbReference type="ARBA" id="ARBA00012705"/>
    </source>
</evidence>
<evidence type="ECO:0000256" key="3">
    <source>
        <dbReference type="ARBA" id="ARBA00022679"/>
    </source>
</evidence>
<sequence>MREVVIVSGVRTAIGTFGGSFKDVSAVALGTVAVKEAMKRANIAPDMVDEVIFGNVLQAGLGQNVARQVSIHSGIPMEVPSYTVNKVCGSGLKTVALAAQAIMAGEADIILAGGTENMSQAPYLLKKARWGQRMGDGVIEDYMVKDGLWDIFNDYHMGITAENIAEQWNLSREEQDQFALNSQLRAEKAIKDGRFKDEIVPVEVPQRRGDPIIVDTDEHPRFGSTIEGMAKLRPAFKKDGTVTAGNASGINDGAAALVLMSKEKAEELGIKPLATILSYASAGVDPKIMGTGPIPATKKALEKAKIGVEDLDLVEANEAFAAQSLAVVKDLGLDPEKTNVNGGAIALGHPIGASGARILVTLLHEMDKREAKNGLATLCIGGGQGIALVVRRD</sequence>
<dbReference type="PANTHER" id="PTHR18919">
    <property type="entry name" value="ACETYL-COA C-ACYLTRANSFERASE"/>
    <property type="match status" value="1"/>
</dbReference>
<evidence type="ECO:0000313" key="11">
    <source>
        <dbReference type="Proteomes" id="UP000245423"/>
    </source>
</evidence>
<dbReference type="InterPro" id="IPR016039">
    <property type="entry name" value="Thiolase-like"/>
</dbReference>
<dbReference type="PROSITE" id="PS00098">
    <property type="entry name" value="THIOLASE_1"/>
    <property type="match status" value="1"/>
</dbReference>
<feature type="active site" description="Proton acceptor" evidence="6">
    <location>
        <position position="349"/>
    </location>
</feature>
<dbReference type="InterPro" id="IPR002155">
    <property type="entry name" value="Thiolase"/>
</dbReference>
<dbReference type="PROSITE" id="PS00737">
    <property type="entry name" value="THIOLASE_2"/>
    <property type="match status" value="1"/>
</dbReference>
<dbReference type="InterPro" id="IPR020616">
    <property type="entry name" value="Thiolase_N"/>
</dbReference>
<accession>M1YW01</accession>
<feature type="active site" description="Acyl-thioester intermediate" evidence="6">
    <location>
        <position position="88"/>
    </location>
</feature>
<reference evidence="10" key="1">
    <citation type="submission" date="2016-11" db="EMBL/GenBank/DDBJ databases">
        <authorList>
            <person name="Manzoor S."/>
        </authorList>
    </citation>
    <scope>NUCLEOTIDE SEQUENCE [LARGE SCALE GENOMIC DNA]</scope>
    <source>
        <strain evidence="10">Clostridium ultunense strain Esp</strain>
    </source>
</reference>
<dbReference type="InterPro" id="IPR020615">
    <property type="entry name" value="Thiolase_acyl_enz_int_AS"/>
</dbReference>
<dbReference type="GO" id="GO:0003985">
    <property type="term" value="F:acetyl-CoA C-acetyltransferase activity"/>
    <property type="evidence" value="ECO:0007669"/>
    <property type="project" value="UniProtKB-EC"/>
</dbReference>
<evidence type="ECO:0000256" key="1">
    <source>
        <dbReference type="ARBA" id="ARBA00010982"/>
    </source>
</evidence>
<keyword evidence="11" id="KW-1185">Reference proteome</keyword>
<evidence type="ECO:0000256" key="6">
    <source>
        <dbReference type="PIRSR" id="PIRSR000429-1"/>
    </source>
</evidence>
<organism evidence="10 11">
    <name type="scientific">[Clostridium] ultunense Esp</name>
    <dbReference type="NCBI Taxonomy" id="1288971"/>
    <lineage>
        <taxon>Bacteria</taxon>
        <taxon>Bacillati</taxon>
        <taxon>Bacillota</taxon>
        <taxon>Tissierellia</taxon>
        <taxon>Tissierellales</taxon>
        <taxon>Tepidimicrobiaceae</taxon>
        <taxon>Schnuerera</taxon>
    </lineage>
</organism>
<dbReference type="CDD" id="cd00751">
    <property type="entry name" value="thiolase"/>
    <property type="match status" value="1"/>
</dbReference>
<dbReference type="OrthoDB" id="9764892at2"/>
<evidence type="ECO:0000259" key="8">
    <source>
        <dbReference type="Pfam" id="PF00108"/>
    </source>
</evidence>
<evidence type="ECO:0000256" key="4">
    <source>
        <dbReference type="ARBA" id="ARBA00023315"/>
    </source>
</evidence>
<evidence type="ECO:0000256" key="5">
    <source>
        <dbReference type="ARBA" id="ARBA00030755"/>
    </source>
</evidence>
<dbReference type="Proteomes" id="UP000245423">
    <property type="component" value="Chromosome 1"/>
</dbReference>
<dbReference type="Pfam" id="PF02803">
    <property type="entry name" value="Thiolase_C"/>
    <property type="match status" value="1"/>
</dbReference>
<dbReference type="HOGENOM" id="CLU_031026_0_0_9"/>
<dbReference type="Pfam" id="PF00108">
    <property type="entry name" value="Thiolase_N"/>
    <property type="match status" value="1"/>
</dbReference>
<dbReference type="PROSITE" id="PS00099">
    <property type="entry name" value="THIOLASE_3"/>
    <property type="match status" value="1"/>
</dbReference>
<dbReference type="EC" id="2.3.1.9" evidence="2"/>
<dbReference type="SUPFAM" id="SSF53901">
    <property type="entry name" value="Thiolase-like"/>
    <property type="match status" value="2"/>
</dbReference>
<dbReference type="InterPro" id="IPR020610">
    <property type="entry name" value="Thiolase_AS"/>
</dbReference>
<dbReference type="InterPro" id="IPR020613">
    <property type="entry name" value="Thiolase_CS"/>
</dbReference>
<dbReference type="NCBIfam" id="TIGR01930">
    <property type="entry name" value="AcCoA-C-Actrans"/>
    <property type="match status" value="1"/>
</dbReference>
<dbReference type="Gene3D" id="3.40.47.10">
    <property type="match status" value="2"/>
</dbReference>
<dbReference type="EMBL" id="LT669839">
    <property type="protein sequence ID" value="SHD76596.1"/>
    <property type="molecule type" value="Genomic_DNA"/>
</dbReference>
<feature type="active site" description="Proton acceptor" evidence="6">
    <location>
        <position position="379"/>
    </location>
</feature>
<feature type="domain" description="Thiolase N-terminal" evidence="8">
    <location>
        <begin position="4"/>
        <end position="263"/>
    </location>
</feature>
<dbReference type="PIRSF" id="PIRSF000429">
    <property type="entry name" value="Ac-CoA_Ac_transf"/>
    <property type="match status" value="1"/>
</dbReference>
<dbReference type="RefSeq" id="WP_005584590.1">
    <property type="nucleotide sequence ID" value="NZ_LT669839.1"/>
</dbReference>
<dbReference type="FunFam" id="3.40.47.10:FF:000010">
    <property type="entry name" value="Acetyl-CoA acetyltransferase (Thiolase)"/>
    <property type="match status" value="1"/>
</dbReference>
<feature type="domain" description="Thiolase C-terminal" evidence="9">
    <location>
        <begin position="271"/>
        <end position="391"/>
    </location>
</feature>
<dbReference type="AlphaFoldDB" id="M1YW01"/>
<evidence type="ECO:0000259" key="9">
    <source>
        <dbReference type="Pfam" id="PF02803"/>
    </source>
</evidence>
<dbReference type="InterPro" id="IPR020617">
    <property type="entry name" value="Thiolase_C"/>
</dbReference>
<proteinExistence type="inferred from homology"/>
<evidence type="ECO:0000313" key="10">
    <source>
        <dbReference type="EMBL" id="SHD76596.1"/>
    </source>
</evidence>
<name>M1YW01_9FIRM</name>
<gene>
    <name evidence="10" type="primary">atoB</name>
    <name evidence="10" type="ORF">CUESP1_1223</name>
</gene>
<keyword evidence="3 7" id="KW-0808">Transferase</keyword>
<dbReference type="PANTHER" id="PTHR18919:SF107">
    <property type="entry name" value="ACETYL-COA ACETYLTRANSFERASE, CYTOSOLIC"/>
    <property type="match status" value="1"/>
</dbReference>
<evidence type="ECO:0000256" key="7">
    <source>
        <dbReference type="RuleBase" id="RU003557"/>
    </source>
</evidence>
<keyword evidence="4 7" id="KW-0012">Acyltransferase</keyword>
<protein>
    <recommendedName>
        <fullName evidence="2">acetyl-CoA C-acetyltransferase</fullName>
        <ecNumber evidence="2">2.3.1.9</ecNumber>
    </recommendedName>
    <alternativeName>
        <fullName evidence="5">Acetoacetyl-CoA thiolase</fullName>
    </alternativeName>
</protein>
<comment type="similarity">
    <text evidence="1 7">Belongs to the thiolase-like superfamily. Thiolase family.</text>
</comment>